<dbReference type="Gene3D" id="2.160.20.10">
    <property type="entry name" value="Single-stranded right-handed beta-helix, Pectin lyase-like"/>
    <property type="match status" value="1"/>
</dbReference>
<keyword evidence="3" id="KW-1185">Reference proteome</keyword>
<evidence type="ECO:0000259" key="1">
    <source>
        <dbReference type="Pfam" id="PF23762"/>
    </source>
</evidence>
<dbReference type="PANTHER" id="PTHR14695">
    <property type="entry name" value="SHC SH2-DOMAIN BINDING PROTEIN 1-RELATED"/>
    <property type="match status" value="1"/>
</dbReference>
<feature type="non-terminal residue" evidence="2">
    <location>
        <position position="1"/>
    </location>
</feature>
<dbReference type="EMBL" id="JARQWQ010000111">
    <property type="protein sequence ID" value="KAK2550428.1"/>
    <property type="molecule type" value="Genomic_DNA"/>
</dbReference>
<dbReference type="InterPro" id="IPR012334">
    <property type="entry name" value="Pectin_lyas_fold"/>
</dbReference>
<protein>
    <submittedName>
        <fullName evidence="2">SHC SH2 domain-binding protein 1</fullName>
    </submittedName>
</protein>
<dbReference type="Proteomes" id="UP001249851">
    <property type="component" value="Unassembled WGS sequence"/>
</dbReference>
<evidence type="ECO:0000313" key="3">
    <source>
        <dbReference type="Proteomes" id="UP001249851"/>
    </source>
</evidence>
<dbReference type="GO" id="GO:0005819">
    <property type="term" value="C:spindle"/>
    <property type="evidence" value="ECO:0007669"/>
    <property type="project" value="UniProtKB-SubCell"/>
</dbReference>
<comment type="caution">
    <text evidence="2">The sequence shown here is derived from an EMBL/GenBank/DDBJ whole genome shotgun (WGS) entry which is preliminary data.</text>
</comment>
<dbReference type="InterPro" id="IPR045140">
    <property type="entry name" value="SHCBP1-like"/>
</dbReference>
<dbReference type="InterPro" id="IPR006626">
    <property type="entry name" value="PbH1"/>
</dbReference>
<dbReference type="PANTHER" id="PTHR14695:SF4">
    <property type="entry name" value="PROTEIN NESSUN DORMA"/>
    <property type="match status" value="1"/>
</dbReference>
<dbReference type="Pfam" id="PF23762">
    <property type="entry name" value="SHCBP_N"/>
    <property type="match status" value="1"/>
</dbReference>
<evidence type="ECO:0000313" key="2">
    <source>
        <dbReference type="EMBL" id="KAK2550428.1"/>
    </source>
</evidence>
<dbReference type="InterPro" id="IPR011050">
    <property type="entry name" value="Pectin_lyase_fold/virulence"/>
</dbReference>
<dbReference type="SMART" id="SM00710">
    <property type="entry name" value="PbH1"/>
    <property type="match status" value="4"/>
</dbReference>
<dbReference type="SUPFAM" id="SSF51126">
    <property type="entry name" value="Pectin lyase-like"/>
    <property type="match status" value="1"/>
</dbReference>
<name>A0AAD9UUH6_ACRCE</name>
<organism evidence="2 3">
    <name type="scientific">Acropora cervicornis</name>
    <name type="common">Staghorn coral</name>
    <dbReference type="NCBI Taxonomy" id="6130"/>
    <lineage>
        <taxon>Eukaryota</taxon>
        <taxon>Metazoa</taxon>
        <taxon>Cnidaria</taxon>
        <taxon>Anthozoa</taxon>
        <taxon>Hexacorallia</taxon>
        <taxon>Scleractinia</taxon>
        <taxon>Astrocoeniina</taxon>
        <taxon>Acroporidae</taxon>
        <taxon>Acropora</taxon>
    </lineage>
</organism>
<sequence>YRQKLAELKQLQEQMAAKELDQELDEVDVLRCAQMFEFCESLAHSLQIIENPQMRYLLATVTPKMARGIEPRGNRPEEDDPITYIVAPKLQAGMVKFFQDDTVVAHFPCLGKALNSYYIGDTIVVFPGKYNLDGVYELVDSVHITGKGNCSEIIVCCSENDDIPLQCSAGDISIKNVTFEQENDNNGIVLIKSGRVTFDNCEMKCVANGVTVESAGEMVMRECKLHGAKSIGITVSHGASVHLQSNNLFDNGKNSTASLSLSPTGAILLEAHSDCKKPKAILTDNYITNNHCYGICIKKDSKLFSESNDPEHGVQLEMTNNVFEDNISGDVGHFLENTD</sequence>
<proteinExistence type="predicted"/>
<reference evidence="2" key="1">
    <citation type="journal article" date="2023" name="G3 (Bethesda)">
        <title>Whole genome assembly and annotation of the endangered Caribbean coral Acropora cervicornis.</title>
        <authorList>
            <person name="Selwyn J.D."/>
            <person name="Vollmer S.V."/>
        </authorList>
    </citation>
    <scope>NUCLEOTIDE SEQUENCE</scope>
    <source>
        <strain evidence="2">K2</strain>
    </source>
</reference>
<gene>
    <name evidence="2" type="ORF">P5673_028951</name>
</gene>
<accession>A0AAD9UUH6</accession>
<dbReference type="InterPro" id="IPR057508">
    <property type="entry name" value="SHCBP-like_N"/>
</dbReference>
<dbReference type="AlphaFoldDB" id="A0AAD9UUH6"/>
<feature type="domain" description="SHC SH2" evidence="1">
    <location>
        <begin position="1"/>
        <end position="55"/>
    </location>
</feature>
<reference evidence="2" key="2">
    <citation type="journal article" date="2023" name="Science">
        <title>Genomic signatures of disease resistance in endangered staghorn corals.</title>
        <authorList>
            <person name="Vollmer S.V."/>
            <person name="Selwyn J.D."/>
            <person name="Despard B.A."/>
            <person name="Roesel C.L."/>
        </authorList>
    </citation>
    <scope>NUCLEOTIDE SEQUENCE</scope>
    <source>
        <strain evidence="2">K2</strain>
    </source>
</reference>